<dbReference type="InterPro" id="IPR036388">
    <property type="entry name" value="WH-like_DNA-bd_sf"/>
</dbReference>
<dbReference type="InterPro" id="IPR002831">
    <property type="entry name" value="Tscrpt_reg_TrmB_N"/>
</dbReference>
<dbReference type="PANTHER" id="PTHR34293:SF1">
    <property type="entry name" value="HTH-TYPE TRANSCRIPTIONAL REGULATOR TRMBL2"/>
    <property type="match status" value="1"/>
</dbReference>
<dbReference type="Pfam" id="PF01978">
    <property type="entry name" value="TrmB"/>
    <property type="match status" value="1"/>
</dbReference>
<dbReference type="Gene3D" id="1.10.10.10">
    <property type="entry name" value="Winged helix-like DNA-binding domain superfamily/Winged helix DNA-binding domain"/>
    <property type="match status" value="1"/>
</dbReference>
<evidence type="ECO:0000259" key="1">
    <source>
        <dbReference type="Pfam" id="PF01978"/>
    </source>
</evidence>
<name>A0A6B0SP02_9EURY</name>
<protein>
    <submittedName>
        <fullName evidence="2">TrmB family transcriptional regulator</fullName>
    </submittedName>
</protein>
<organism evidence="2 3">
    <name type="scientific">Halobaculum saliterrae</name>
    <dbReference type="NCBI Taxonomy" id="2073113"/>
    <lineage>
        <taxon>Archaea</taxon>
        <taxon>Methanobacteriati</taxon>
        <taxon>Methanobacteriota</taxon>
        <taxon>Stenosarchaea group</taxon>
        <taxon>Halobacteria</taxon>
        <taxon>Halobacteriales</taxon>
        <taxon>Haloferacaceae</taxon>
        <taxon>Halobaculum</taxon>
    </lineage>
</organism>
<accession>A0A6B0SP02</accession>
<comment type="caution">
    <text evidence="2">The sequence shown here is derived from an EMBL/GenBank/DDBJ whole genome shotgun (WGS) entry which is preliminary data.</text>
</comment>
<gene>
    <name evidence="2" type="ORF">GRX01_01975</name>
</gene>
<dbReference type="AlphaFoldDB" id="A0A6B0SP02"/>
<dbReference type="EMBL" id="WUUS01000001">
    <property type="protein sequence ID" value="MXR40127.1"/>
    <property type="molecule type" value="Genomic_DNA"/>
</dbReference>
<dbReference type="SUPFAM" id="SSF46785">
    <property type="entry name" value="Winged helix' DNA-binding domain"/>
    <property type="match status" value="1"/>
</dbReference>
<proteinExistence type="predicted"/>
<reference evidence="2 3" key="1">
    <citation type="submission" date="2019-12" db="EMBL/GenBank/DDBJ databases">
        <title>Isolation and characterization of three novel carbon monoxide-oxidizing members of Halobacteria from salione crusts and soils.</title>
        <authorList>
            <person name="Myers M.R."/>
            <person name="King G.M."/>
        </authorList>
    </citation>
    <scope>NUCLEOTIDE SEQUENCE [LARGE SCALE GENOMIC DNA]</scope>
    <source>
        <strain evidence="2 3">WSA2</strain>
    </source>
</reference>
<keyword evidence="3" id="KW-1185">Reference proteome</keyword>
<evidence type="ECO:0000313" key="2">
    <source>
        <dbReference type="EMBL" id="MXR40127.1"/>
    </source>
</evidence>
<dbReference type="PANTHER" id="PTHR34293">
    <property type="entry name" value="HTH-TYPE TRANSCRIPTIONAL REGULATOR TRMBL2"/>
    <property type="match status" value="1"/>
</dbReference>
<feature type="domain" description="Transcription regulator TrmB N-terminal" evidence="1">
    <location>
        <begin position="2"/>
        <end position="68"/>
    </location>
</feature>
<dbReference type="Proteomes" id="UP000437065">
    <property type="component" value="Unassembled WGS sequence"/>
</dbReference>
<sequence>MLQQLGLKEYEARSFVALARQRQATAKEISDTSEVPRTRVYDAIRVLEAKGLVETQHTNPQVFRAVSIDEAIGTLQTEYERRTESLRDALDGLEPPDDDEGTEVTHEVWALSGEQGITSRTRQLVEGAEREIVVVIGHDGVVTPELMRRLDAAHDRGVDLLVGAASAELAATVRESLPDAEVFVSGLDWLSGAATSDDTTEISRLVLVDREAILVSSFTAGAAGRDHELGVFGRGFDNGLVAIVRRLMATRRGFGEEATPED</sequence>
<dbReference type="InterPro" id="IPR036390">
    <property type="entry name" value="WH_DNA-bd_sf"/>
</dbReference>
<evidence type="ECO:0000313" key="3">
    <source>
        <dbReference type="Proteomes" id="UP000437065"/>
    </source>
</evidence>
<dbReference type="InterPro" id="IPR051797">
    <property type="entry name" value="TrmB-like"/>
</dbReference>